<proteinExistence type="predicted"/>
<sequence length="50" mass="5434">MAASLTSAPVGIPSAVKRIVDDHIDVRLGRAILRLSARRDPARQRAEDVL</sequence>
<evidence type="ECO:0000313" key="2">
    <source>
        <dbReference type="Proteomes" id="UP001183420"/>
    </source>
</evidence>
<reference evidence="2" key="1">
    <citation type="submission" date="2023-07" db="EMBL/GenBank/DDBJ databases">
        <title>30 novel species of actinomycetes from the DSMZ collection.</title>
        <authorList>
            <person name="Nouioui I."/>
        </authorList>
    </citation>
    <scope>NUCLEOTIDE SEQUENCE [LARGE SCALE GENOMIC DNA]</scope>
    <source>
        <strain evidence="2">DSM 44918</strain>
    </source>
</reference>
<evidence type="ECO:0000313" key="1">
    <source>
        <dbReference type="EMBL" id="MDT0321701.1"/>
    </source>
</evidence>
<keyword evidence="2" id="KW-1185">Reference proteome</keyword>
<name>A0ABU2LVS9_9ACTN</name>
<protein>
    <submittedName>
        <fullName evidence="1">Uncharacterized protein</fullName>
    </submittedName>
</protein>
<dbReference type="EMBL" id="JAVREM010000045">
    <property type="protein sequence ID" value="MDT0321701.1"/>
    <property type="molecule type" value="Genomic_DNA"/>
</dbReference>
<comment type="caution">
    <text evidence="1">The sequence shown here is derived from an EMBL/GenBank/DDBJ whole genome shotgun (WGS) entry which is preliminary data.</text>
</comment>
<accession>A0ABU2LVS9</accession>
<gene>
    <name evidence="1" type="ORF">RNC47_25550</name>
</gene>
<organism evidence="1 2">
    <name type="scientific">Streptomyces millisiae</name>
    <dbReference type="NCBI Taxonomy" id="3075542"/>
    <lineage>
        <taxon>Bacteria</taxon>
        <taxon>Bacillati</taxon>
        <taxon>Actinomycetota</taxon>
        <taxon>Actinomycetes</taxon>
        <taxon>Kitasatosporales</taxon>
        <taxon>Streptomycetaceae</taxon>
        <taxon>Streptomyces</taxon>
    </lineage>
</organism>
<dbReference type="RefSeq" id="WP_311601936.1">
    <property type="nucleotide sequence ID" value="NZ_JAVREM010000045.1"/>
</dbReference>
<dbReference type="Proteomes" id="UP001183420">
    <property type="component" value="Unassembled WGS sequence"/>
</dbReference>